<accession>A0AAW1SAM4</accession>
<feature type="transmembrane region" description="Helical" evidence="2">
    <location>
        <begin position="222"/>
        <end position="245"/>
    </location>
</feature>
<keyword evidence="2" id="KW-0812">Transmembrane</keyword>
<organism evidence="3 4">
    <name type="scientific">Apatococcus lobatus</name>
    <dbReference type="NCBI Taxonomy" id="904363"/>
    <lineage>
        <taxon>Eukaryota</taxon>
        <taxon>Viridiplantae</taxon>
        <taxon>Chlorophyta</taxon>
        <taxon>core chlorophytes</taxon>
        <taxon>Trebouxiophyceae</taxon>
        <taxon>Chlorellales</taxon>
        <taxon>Chlorellaceae</taxon>
        <taxon>Apatococcus</taxon>
    </lineage>
</organism>
<name>A0AAW1SAM4_9CHLO</name>
<reference evidence="3 4" key="1">
    <citation type="journal article" date="2024" name="Nat. Commun.">
        <title>Phylogenomics reveals the evolutionary origins of lichenization in chlorophyte algae.</title>
        <authorList>
            <person name="Puginier C."/>
            <person name="Libourel C."/>
            <person name="Otte J."/>
            <person name="Skaloud P."/>
            <person name="Haon M."/>
            <person name="Grisel S."/>
            <person name="Petersen M."/>
            <person name="Berrin J.G."/>
            <person name="Delaux P.M."/>
            <person name="Dal Grande F."/>
            <person name="Keller J."/>
        </authorList>
    </citation>
    <scope>NUCLEOTIDE SEQUENCE [LARGE SCALE GENOMIC DNA]</scope>
    <source>
        <strain evidence="3 4">SAG 2145</strain>
    </source>
</reference>
<keyword evidence="2" id="KW-0472">Membrane</keyword>
<feature type="region of interest" description="Disordered" evidence="1">
    <location>
        <begin position="177"/>
        <end position="198"/>
    </location>
</feature>
<keyword evidence="4" id="KW-1185">Reference proteome</keyword>
<proteinExistence type="predicted"/>
<keyword evidence="2" id="KW-1133">Transmembrane helix</keyword>
<sequence length="247" mass="27058">MLDPLIDVDCRSDLQLVWVGPALRKALCLNCTKSGERTFTAIQSACPQLELQAATKSKKGRCGLVADLQTVSTAVCVVLAQTDVRHITWRLAILRMPSHVIKAALHRGANDRMTRGGKYLPDTAGQDDASLAEKGTEDIMLRLADLATDIRALDSTATACKSDRQCRTRVWAEKQAEIHSEEASHQTSSSDAPEGLDHELDCESARPPMMSRVCLRECLPSFATLMVFGALLAMCLTPVLLAVWLRR</sequence>
<evidence type="ECO:0000256" key="2">
    <source>
        <dbReference type="SAM" id="Phobius"/>
    </source>
</evidence>
<protein>
    <submittedName>
        <fullName evidence="3">Uncharacterized protein</fullName>
    </submittedName>
</protein>
<dbReference type="EMBL" id="JALJOS010000002">
    <property type="protein sequence ID" value="KAK9843106.1"/>
    <property type="molecule type" value="Genomic_DNA"/>
</dbReference>
<comment type="caution">
    <text evidence="3">The sequence shown here is derived from an EMBL/GenBank/DDBJ whole genome shotgun (WGS) entry which is preliminary data.</text>
</comment>
<dbReference type="Proteomes" id="UP001438707">
    <property type="component" value="Unassembled WGS sequence"/>
</dbReference>
<dbReference type="AlphaFoldDB" id="A0AAW1SAM4"/>
<gene>
    <name evidence="3" type="ORF">WJX74_007059</name>
</gene>
<evidence type="ECO:0000256" key="1">
    <source>
        <dbReference type="SAM" id="MobiDB-lite"/>
    </source>
</evidence>
<evidence type="ECO:0000313" key="4">
    <source>
        <dbReference type="Proteomes" id="UP001438707"/>
    </source>
</evidence>
<evidence type="ECO:0000313" key="3">
    <source>
        <dbReference type="EMBL" id="KAK9843106.1"/>
    </source>
</evidence>